<dbReference type="OrthoDB" id="30931at2759"/>
<dbReference type="PROSITE" id="PS50118">
    <property type="entry name" value="HMG_BOX_2"/>
    <property type="match status" value="1"/>
</dbReference>
<keyword evidence="4" id="KW-1185">Reference proteome</keyword>
<evidence type="ECO:0000313" key="3">
    <source>
        <dbReference type="EMBL" id="VDP35420.1"/>
    </source>
</evidence>
<dbReference type="PANTHER" id="PTHR46232">
    <property type="entry name" value="SMARCE1 REGULATOR OF CHROMATIN"/>
    <property type="match status" value="1"/>
</dbReference>
<evidence type="ECO:0000256" key="1">
    <source>
        <dbReference type="PROSITE-ProRule" id="PRU00267"/>
    </source>
</evidence>
<dbReference type="WBParaSite" id="SBAD_0001127201-mRNA-1">
    <property type="protein sequence ID" value="SBAD_0001127201-mRNA-1"/>
    <property type="gene ID" value="SBAD_0001127201"/>
</dbReference>
<dbReference type="Gene3D" id="1.10.30.10">
    <property type="entry name" value="High mobility group box domain"/>
    <property type="match status" value="1"/>
</dbReference>
<dbReference type="Pfam" id="PF00505">
    <property type="entry name" value="HMG_box"/>
    <property type="match status" value="1"/>
</dbReference>
<dbReference type="GO" id="GO:0016514">
    <property type="term" value="C:SWI/SNF complex"/>
    <property type="evidence" value="ECO:0007669"/>
    <property type="project" value="TreeGrafter"/>
</dbReference>
<evidence type="ECO:0000313" key="4">
    <source>
        <dbReference type="Proteomes" id="UP000270296"/>
    </source>
</evidence>
<dbReference type="GO" id="GO:0031492">
    <property type="term" value="F:nucleosomal DNA binding"/>
    <property type="evidence" value="ECO:0007669"/>
    <property type="project" value="TreeGrafter"/>
</dbReference>
<gene>
    <name evidence="3" type="ORF">SBAD_LOCUS10896</name>
</gene>
<keyword evidence="1" id="KW-0539">Nucleus</keyword>
<protein>
    <submittedName>
        <fullName evidence="5">HMG box domain-containing protein</fullName>
    </submittedName>
</protein>
<sequence>MGGEQRKIWDSVKAAHPDQKLWEIGRIIGHLWRELPANEKQKFMDEYEAEKKIDSRIMLPPCDITEDVAIVFSRICSEQQLISDEPEHFTDRQLAAARYQRNQRMLLEIFSDVCIPDQRGIMTTTRLQNLQRQVESLTMHKVCILW</sequence>
<evidence type="ECO:0000313" key="5">
    <source>
        <dbReference type="WBParaSite" id="SBAD_0001127201-mRNA-1"/>
    </source>
</evidence>
<feature type="domain" description="HMG box" evidence="2">
    <location>
        <begin position="1"/>
        <end position="52"/>
    </location>
</feature>
<dbReference type="SUPFAM" id="SSF47095">
    <property type="entry name" value="HMG-box"/>
    <property type="match status" value="1"/>
</dbReference>
<dbReference type="InterPro" id="IPR009071">
    <property type="entry name" value="HMG_box_dom"/>
</dbReference>
<keyword evidence="1" id="KW-0238">DNA-binding</keyword>
<accession>A0A183J4U8</accession>
<dbReference type="GO" id="GO:0016922">
    <property type="term" value="F:nuclear receptor binding"/>
    <property type="evidence" value="ECO:0007669"/>
    <property type="project" value="TreeGrafter"/>
</dbReference>
<proteinExistence type="predicted"/>
<dbReference type="AlphaFoldDB" id="A0A183J4U8"/>
<dbReference type="InterPro" id="IPR036910">
    <property type="entry name" value="HMG_box_dom_sf"/>
</dbReference>
<reference evidence="5" key="1">
    <citation type="submission" date="2016-06" db="UniProtKB">
        <authorList>
            <consortium name="WormBaseParasite"/>
        </authorList>
    </citation>
    <scope>IDENTIFICATION</scope>
</reference>
<organism evidence="5">
    <name type="scientific">Soboliphyme baturini</name>
    <dbReference type="NCBI Taxonomy" id="241478"/>
    <lineage>
        <taxon>Eukaryota</taxon>
        <taxon>Metazoa</taxon>
        <taxon>Ecdysozoa</taxon>
        <taxon>Nematoda</taxon>
        <taxon>Enoplea</taxon>
        <taxon>Dorylaimia</taxon>
        <taxon>Dioctophymatida</taxon>
        <taxon>Dioctophymatoidea</taxon>
        <taxon>Soboliphymatidae</taxon>
        <taxon>Soboliphyme</taxon>
    </lineage>
</organism>
<dbReference type="GO" id="GO:0045892">
    <property type="term" value="P:negative regulation of DNA-templated transcription"/>
    <property type="evidence" value="ECO:0007669"/>
    <property type="project" value="TreeGrafter"/>
</dbReference>
<dbReference type="PANTHER" id="PTHR46232:SF1">
    <property type="entry name" value="SWI_SNF-RELATED MATRIX-ASSOCIATED ACTIN-DEPENDENT REGULATOR OF CHROMATIN SUBFAMILY E MEMBER 1"/>
    <property type="match status" value="1"/>
</dbReference>
<dbReference type="EMBL" id="UZAM01014745">
    <property type="protein sequence ID" value="VDP35420.1"/>
    <property type="molecule type" value="Genomic_DNA"/>
</dbReference>
<name>A0A183J4U8_9BILA</name>
<reference evidence="3 4" key="2">
    <citation type="submission" date="2018-11" db="EMBL/GenBank/DDBJ databases">
        <authorList>
            <consortium name="Pathogen Informatics"/>
        </authorList>
    </citation>
    <scope>NUCLEOTIDE SEQUENCE [LARGE SCALE GENOMIC DNA]</scope>
</reference>
<feature type="DNA-binding region" description="HMG box" evidence="1">
    <location>
        <begin position="1"/>
        <end position="52"/>
    </location>
</feature>
<evidence type="ECO:0000259" key="2">
    <source>
        <dbReference type="PROSITE" id="PS50118"/>
    </source>
</evidence>
<dbReference type="Proteomes" id="UP000270296">
    <property type="component" value="Unassembled WGS sequence"/>
</dbReference>